<dbReference type="Proteomes" id="UP000027135">
    <property type="component" value="Unassembled WGS sequence"/>
</dbReference>
<keyword evidence="2" id="KW-1185">Reference proteome</keyword>
<proteinExistence type="predicted"/>
<name>A0A067QI56_ZOONE</name>
<gene>
    <name evidence="1" type="ORF">L798_01919</name>
</gene>
<dbReference type="Gene3D" id="3.30.420.10">
    <property type="entry name" value="Ribonuclease H-like superfamily/Ribonuclease H"/>
    <property type="match status" value="1"/>
</dbReference>
<dbReference type="InterPro" id="IPR052709">
    <property type="entry name" value="Transposase-MT_Hybrid"/>
</dbReference>
<sequence length="140" mass="16488">WLPQGLTINSDRYCASLCTLKCKIQQCRKGKWFRNVLLHDNARPHTSQQAQAELQSLGFTVLPHPPYSPNLVPSDYALFREMKNPLRGHRFPDSDALHDAVREWVRDTPKQWFHEAIWKLLERWQRCIDLHGECVERAEV</sequence>
<dbReference type="STRING" id="136037.A0A067QI56"/>
<dbReference type="PANTHER" id="PTHR46060:SF1">
    <property type="entry name" value="MARINER MOS1 TRANSPOSASE-LIKE PROTEIN"/>
    <property type="match status" value="1"/>
</dbReference>
<evidence type="ECO:0000313" key="2">
    <source>
        <dbReference type="Proteomes" id="UP000027135"/>
    </source>
</evidence>
<dbReference type="OMA" id="AKDETWI"/>
<protein>
    <recommendedName>
        <fullName evidence="3">Histone-lysine N-methyltransferase SETMAR</fullName>
    </recommendedName>
</protein>
<dbReference type="EMBL" id="KK853353">
    <property type="protein sequence ID" value="KDR08203.1"/>
    <property type="molecule type" value="Genomic_DNA"/>
</dbReference>
<reference evidence="1 2" key="1">
    <citation type="journal article" date="2014" name="Nat. Commun.">
        <title>Molecular traces of alternative social organization in a termite genome.</title>
        <authorList>
            <person name="Terrapon N."/>
            <person name="Li C."/>
            <person name="Robertson H.M."/>
            <person name="Ji L."/>
            <person name="Meng X."/>
            <person name="Booth W."/>
            <person name="Chen Z."/>
            <person name="Childers C.P."/>
            <person name="Glastad K.M."/>
            <person name="Gokhale K."/>
            <person name="Gowin J."/>
            <person name="Gronenberg W."/>
            <person name="Hermansen R.A."/>
            <person name="Hu H."/>
            <person name="Hunt B.G."/>
            <person name="Huylmans A.K."/>
            <person name="Khalil S.M."/>
            <person name="Mitchell R.D."/>
            <person name="Munoz-Torres M.C."/>
            <person name="Mustard J.A."/>
            <person name="Pan H."/>
            <person name="Reese J.T."/>
            <person name="Scharf M.E."/>
            <person name="Sun F."/>
            <person name="Vogel H."/>
            <person name="Xiao J."/>
            <person name="Yang W."/>
            <person name="Yang Z."/>
            <person name="Yang Z."/>
            <person name="Zhou J."/>
            <person name="Zhu J."/>
            <person name="Brent C.S."/>
            <person name="Elsik C.G."/>
            <person name="Goodisman M.A."/>
            <person name="Liberles D.A."/>
            <person name="Roe R.M."/>
            <person name="Vargo E.L."/>
            <person name="Vilcinskas A."/>
            <person name="Wang J."/>
            <person name="Bornberg-Bauer E."/>
            <person name="Korb J."/>
            <person name="Zhang G."/>
            <person name="Liebig J."/>
        </authorList>
    </citation>
    <scope>NUCLEOTIDE SEQUENCE [LARGE SCALE GENOMIC DNA]</scope>
    <source>
        <tissue evidence="1">Whole organism</tissue>
    </source>
</reference>
<evidence type="ECO:0008006" key="3">
    <source>
        <dbReference type="Google" id="ProtNLM"/>
    </source>
</evidence>
<evidence type="ECO:0000313" key="1">
    <source>
        <dbReference type="EMBL" id="KDR08203.1"/>
    </source>
</evidence>
<dbReference type="PANTHER" id="PTHR46060">
    <property type="entry name" value="MARINER MOS1 TRANSPOSASE-LIKE PROTEIN"/>
    <property type="match status" value="1"/>
</dbReference>
<dbReference type="GO" id="GO:0003676">
    <property type="term" value="F:nucleic acid binding"/>
    <property type="evidence" value="ECO:0007669"/>
    <property type="project" value="InterPro"/>
</dbReference>
<dbReference type="eggNOG" id="ENOG502RYWI">
    <property type="taxonomic scope" value="Eukaryota"/>
</dbReference>
<dbReference type="AlphaFoldDB" id="A0A067QI56"/>
<dbReference type="InParanoid" id="A0A067QI56"/>
<organism evidence="1 2">
    <name type="scientific">Zootermopsis nevadensis</name>
    <name type="common">Dampwood termite</name>
    <dbReference type="NCBI Taxonomy" id="136037"/>
    <lineage>
        <taxon>Eukaryota</taxon>
        <taxon>Metazoa</taxon>
        <taxon>Ecdysozoa</taxon>
        <taxon>Arthropoda</taxon>
        <taxon>Hexapoda</taxon>
        <taxon>Insecta</taxon>
        <taxon>Pterygota</taxon>
        <taxon>Neoptera</taxon>
        <taxon>Polyneoptera</taxon>
        <taxon>Dictyoptera</taxon>
        <taxon>Blattodea</taxon>
        <taxon>Blattoidea</taxon>
        <taxon>Termitoidae</taxon>
        <taxon>Termopsidae</taxon>
        <taxon>Zootermopsis</taxon>
    </lineage>
</organism>
<dbReference type="InterPro" id="IPR036397">
    <property type="entry name" value="RNaseH_sf"/>
</dbReference>
<feature type="non-terminal residue" evidence="1">
    <location>
        <position position="1"/>
    </location>
</feature>
<accession>A0A067QI56</accession>